<name>J9GSL4_9ZZZZ</name>
<reference evidence="1" key="1">
    <citation type="journal article" date="2012" name="PLoS ONE">
        <title>Gene sets for utilization of primary and secondary nutrition supplies in the distal gut of endangered iberian lynx.</title>
        <authorList>
            <person name="Alcaide M."/>
            <person name="Messina E."/>
            <person name="Richter M."/>
            <person name="Bargiela R."/>
            <person name="Peplies J."/>
            <person name="Huws S.A."/>
            <person name="Newbold C.J."/>
            <person name="Golyshin P.N."/>
            <person name="Simon M.A."/>
            <person name="Lopez G."/>
            <person name="Yakimov M.M."/>
            <person name="Ferrer M."/>
        </authorList>
    </citation>
    <scope>NUCLEOTIDE SEQUENCE</scope>
</reference>
<proteinExistence type="predicted"/>
<accession>J9GSL4</accession>
<dbReference type="AlphaFoldDB" id="J9GSL4"/>
<organism evidence="1">
    <name type="scientific">gut metagenome</name>
    <dbReference type="NCBI Taxonomy" id="749906"/>
    <lineage>
        <taxon>unclassified sequences</taxon>
        <taxon>metagenomes</taxon>
        <taxon>organismal metagenomes</taxon>
    </lineage>
</organism>
<sequence>MEFIQQANDFQHRLIGLQLFNFSTFQPFNLRLFNG</sequence>
<evidence type="ECO:0000313" key="1">
    <source>
        <dbReference type="EMBL" id="EJX03235.1"/>
    </source>
</evidence>
<protein>
    <submittedName>
        <fullName evidence="1">Uncharacterized protein</fullName>
    </submittedName>
</protein>
<dbReference type="EMBL" id="AMCI01002245">
    <property type="protein sequence ID" value="EJX03235.1"/>
    <property type="molecule type" value="Genomic_DNA"/>
</dbReference>
<comment type="caution">
    <text evidence="1">The sequence shown here is derived from an EMBL/GenBank/DDBJ whole genome shotgun (WGS) entry which is preliminary data.</text>
</comment>
<gene>
    <name evidence="1" type="ORF">EVA_08656</name>
</gene>